<dbReference type="Pfam" id="PF01558">
    <property type="entry name" value="POR"/>
    <property type="match status" value="1"/>
</dbReference>
<evidence type="ECO:0000313" key="4">
    <source>
        <dbReference type="EMBL" id="MEX1666709.1"/>
    </source>
</evidence>
<dbReference type="InterPro" id="IPR051457">
    <property type="entry name" value="2-oxoacid:Fd_oxidoreductase"/>
</dbReference>
<dbReference type="InterPro" id="IPR002880">
    <property type="entry name" value="Pyrv_Fd/Flavodoxin_OxRdtase_N"/>
</dbReference>
<feature type="domain" description="Pyruvate/ketoisovalerate oxidoreductase catalytic" evidence="2">
    <location>
        <begin position="726"/>
        <end position="912"/>
    </location>
</feature>
<protein>
    <submittedName>
        <fullName evidence="4">Indolepyruvate ferredoxin oxidoreductase family protein</fullName>
    </submittedName>
</protein>
<dbReference type="InterPro" id="IPR046667">
    <property type="entry name" value="DUF6537"/>
</dbReference>
<accession>A0ABV3TYM1</accession>
<evidence type="ECO:0000256" key="1">
    <source>
        <dbReference type="ARBA" id="ARBA00023002"/>
    </source>
</evidence>
<dbReference type="PANTHER" id="PTHR48084:SF3">
    <property type="entry name" value="SUBUNIT OF PYRUVATE:FLAVODOXIN OXIDOREDUCTASE"/>
    <property type="match status" value="1"/>
</dbReference>
<dbReference type="NCBIfam" id="NF009589">
    <property type="entry name" value="PRK13030.1"/>
    <property type="match status" value="1"/>
</dbReference>
<dbReference type="Proteomes" id="UP001557484">
    <property type="component" value="Unassembled WGS sequence"/>
</dbReference>
<feature type="domain" description="DUF6537" evidence="3">
    <location>
        <begin position="939"/>
        <end position="1138"/>
    </location>
</feature>
<evidence type="ECO:0000313" key="5">
    <source>
        <dbReference type="Proteomes" id="UP001557484"/>
    </source>
</evidence>
<name>A0ABV3TYM1_9GAMM</name>
<dbReference type="InterPro" id="IPR002869">
    <property type="entry name" value="Pyrv_flavodox_OxRed_cen"/>
</dbReference>
<proteinExistence type="predicted"/>
<dbReference type="SUPFAM" id="SSF52518">
    <property type="entry name" value="Thiamin diphosphate-binding fold (THDP-binding)"/>
    <property type="match status" value="2"/>
</dbReference>
<dbReference type="SUPFAM" id="SSF53323">
    <property type="entry name" value="Pyruvate-ferredoxin oxidoreductase, PFOR, domain III"/>
    <property type="match status" value="1"/>
</dbReference>
<dbReference type="RefSeq" id="WP_368376782.1">
    <property type="nucleotide sequence ID" value="NZ_JBFRYB010000001.1"/>
</dbReference>
<gene>
    <name evidence="4" type="ORF">AB4875_14535</name>
</gene>
<dbReference type="CDD" id="cd07034">
    <property type="entry name" value="TPP_PYR_PFOR_IOR-alpha_like"/>
    <property type="match status" value="1"/>
</dbReference>
<dbReference type="InterPro" id="IPR029061">
    <property type="entry name" value="THDP-binding"/>
</dbReference>
<dbReference type="InterPro" id="IPR009014">
    <property type="entry name" value="Transketo_C/PFOR_II"/>
</dbReference>
<sequence length="1158" mass="127697">MPLSEHALKISLEDKYSLDHTRAYMTGIEALVRLPMLQHQRDVERGLNTAGFISGYRGSPLGGVDQAMWKAQKYLDKHNIHFVPGVNEDLAATAVRGSQEVGLFPNAKYDGVFGMWYGKGPGVDRSMDVIKHANAVGTSKFGGVLAIAGDDHAAKSSTLPHQSEHMFIGASIPVLAPANVQEVLDLGIYGWELSRYAGCWVALKAITENMDSAISAEIDARRVKIVLPEDFDMPPDGVHARWPDSPLAQELRLNKYKIYAARAFARANNLNRIVIDSPKARLGIVTSGKAYLDVLQALEDLGIDQGQAAAIGLRVYKVGMPWPLEPLTTHEFASGLEEILVVEEKRSIIEDQITGQLYNWPVADRPRVFGEFDEQGKDLLPNLSELTPAMVARAIASRIRRFYKSDEIEKRLSFYDQKEQSIANKHGLINRSPHYCSGCPHNSSTVVPEGSVALGGIGCHYMSTWMPTRPAITFTQMGGEGVTWVGQAAFTDNKHVFQNLGDGTYFHSGSLAIRQVVAAGVNITYKILYNDAVAMTGGQPLDGSLTVEQLIMQLRGEGIKRIALVSDHPENYSWPQKNGLTISHRDDLLTIETELQTVPGASVLIFEQTCAAEKRRRRKKGTMIDPNRRIFINEAVCEGCGDCGKKSNCLSVLPKETELGRKRQIDQSACNKDYSCVNGFCPSFVSVIGGRPKKNTAVAPDSFGLIPMPVLPVIIRPWNLVVTGVGGTGVLTITAVLGMAAHIEGKGCATMNQTGLAQKFGPVVSHLRVANKQEDINAVRIPAGDADLLLGCDLVVSASDEAIAKVNVERTVAVINDTEMTTAEFIYNRDAEFPADSMKRLIIDEVGEGKVSFVDATELARHLLGDTLASNFFMLGYAFQKGYVPVSFDAIDRAIDLNGVAADFNKQAFLWGRHAAHNIDAVRQAAGVEVEHWSPLDQVEDIIQYRYQHLLKYQDKRYADNYLELLNAVRAKDEAINGVATELTSVAAKSLHKLLAYKDEYEVARLYTDGEFLKKLNNTFEGDYKLQFHLAPPLLSKVGADGFPVKRVFSAWVQSAFKVLARLKGLRGTRWDIFGYSAERRAERSLAHEFISQLDTVLPHISKDNVSIAIELFKLVDDIRGFGHVKVEAIAQYRVRRDQLIKRLTSDIVQLVDIHNAA</sequence>
<evidence type="ECO:0000259" key="2">
    <source>
        <dbReference type="Pfam" id="PF01558"/>
    </source>
</evidence>
<keyword evidence="1" id="KW-0560">Oxidoreductase</keyword>
<evidence type="ECO:0000259" key="3">
    <source>
        <dbReference type="Pfam" id="PF20169"/>
    </source>
</evidence>
<organism evidence="4 5">
    <name type="scientific">Zhongshania arctica</name>
    <dbReference type="NCBI Taxonomy" id="3238302"/>
    <lineage>
        <taxon>Bacteria</taxon>
        <taxon>Pseudomonadati</taxon>
        <taxon>Pseudomonadota</taxon>
        <taxon>Gammaproteobacteria</taxon>
        <taxon>Cellvibrionales</taxon>
        <taxon>Spongiibacteraceae</taxon>
        <taxon>Zhongshania</taxon>
    </lineage>
</organism>
<dbReference type="SUPFAM" id="SSF52922">
    <property type="entry name" value="TK C-terminal domain-like"/>
    <property type="match status" value="1"/>
</dbReference>
<reference evidence="4 5" key="1">
    <citation type="journal article" date="2011" name="Int. J. Syst. Evol. Microbiol.">
        <title>Zhongshania antarctica gen. nov., sp. nov. and Zhongshania guokunii sp. nov., gammaproteobacteria respectively isolated from coastal attached (fast) ice and surface seawater of the Antarctic.</title>
        <authorList>
            <person name="Li H.J."/>
            <person name="Zhang X.Y."/>
            <person name="Chen C.X."/>
            <person name="Zhang Y.J."/>
            <person name="Gao Z.M."/>
            <person name="Yu Y."/>
            <person name="Chen X.L."/>
            <person name="Chen B."/>
            <person name="Zhang Y.Z."/>
        </authorList>
    </citation>
    <scope>NUCLEOTIDE SEQUENCE [LARGE SCALE GENOMIC DNA]</scope>
    <source>
        <strain evidence="4 5">R06B22</strain>
    </source>
</reference>
<dbReference type="NCBIfam" id="NF009588">
    <property type="entry name" value="PRK13029.1"/>
    <property type="match status" value="1"/>
</dbReference>
<dbReference type="InterPro" id="IPR019752">
    <property type="entry name" value="Pyrv/ketoisovalerate_OxRed_cat"/>
</dbReference>
<comment type="caution">
    <text evidence="4">The sequence shown here is derived from an EMBL/GenBank/DDBJ whole genome shotgun (WGS) entry which is preliminary data.</text>
</comment>
<dbReference type="Gene3D" id="3.40.50.970">
    <property type="match status" value="1"/>
</dbReference>
<keyword evidence="5" id="KW-1185">Reference proteome</keyword>
<dbReference type="PANTHER" id="PTHR48084">
    <property type="entry name" value="2-OXOGLUTARATE OXIDOREDUCTASE SUBUNIT KORB-RELATED"/>
    <property type="match status" value="1"/>
</dbReference>
<dbReference type="Pfam" id="PF20169">
    <property type="entry name" value="DUF6537"/>
    <property type="match status" value="1"/>
</dbReference>
<dbReference type="Gene3D" id="3.40.920.10">
    <property type="entry name" value="Pyruvate-ferredoxin oxidoreductase, PFOR, domain III"/>
    <property type="match status" value="1"/>
</dbReference>
<dbReference type="EMBL" id="JBFRYB010000001">
    <property type="protein sequence ID" value="MEX1666709.1"/>
    <property type="molecule type" value="Genomic_DNA"/>
</dbReference>